<protein>
    <recommendedName>
        <fullName evidence="3">DUF4259 domain-containing protein</fullName>
    </recommendedName>
</protein>
<comment type="caution">
    <text evidence="1">The sequence shown here is derived from an EMBL/GenBank/DDBJ whole genome shotgun (WGS) entry which is preliminary data.</text>
</comment>
<proteinExistence type="predicted"/>
<sequence>MGAWGYKALESDEGLDVVAFLQEFMEQHKESNQLPLSGIVQAMKQQGFFGKTLEDIDFFYDMSALALAELYSQYLNTGTIYGQESKDRQIQWVVDESSLTFILRYLQDIRDEVPDQHGSREIVELWQESKSWPEWQSNLAYLIQTVEQAINRLPQLK</sequence>
<evidence type="ECO:0000313" key="1">
    <source>
        <dbReference type="EMBL" id="KGR87355.1"/>
    </source>
</evidence>
<dbReference type="EMBL" id="JPVR01000067">
    <property type="protein sequence ID" value="KGR87355.1"/>
    <property type="molecule type" value="Genomic_DNA"/>
</dbReference>
<gene>
    <name evidence="1" type="ORF">CD31_07420</name>
</gene>
<organism evidence="1 2">
    <name type="scientific">Lysinibacillus boronitolerans JCM 21713 = 10a = NBRC 103108</name>
    <dbReference type="NCBI Taxonomy" id="1294264"/>
    <lineage>
        <taxon>Bacteria</taxon>
        <taxon>Bacillati</taxon>
        <taxon>Bacillota</taxon>
        <taxon>Bacilli</taxon>
        <taxon>Bacillales</taxon>
        <taxon>Bacillaceae</taxon>
        <taxon>Lysinibacillus</taxon>
    </lineage>
</organism>
<evidence type="ECO:0000313" key="2">
    <source>
        <dbReference type="Proteomes" id="UP000030487"/>
    </source>
</evidence>
<evidence type="ECO:0008006" key="3">
    <source>
        <dbReference type="Google" id="ProtNLM"/>
    </source>
</evidence>
<dbReference type="RefSeq" id="WP_036076463.1">
    <property type="nucleotide sequence ID" value="NZ_AVCW01000015.1"/>
</dbReference>
<accession>A0ABR4Y1S8</accession>
<keyword evidence="2" id="KW-1185">Reference proteome</keyword>
<name>A0ABR4Y1S8_9BACI</name>
<dbReference type="Proteomes" id="UP000030487">
    <property type="component" value="Unassembled WGS sequence"/>
</dbReference>
<dbReference type="Pfam" id="PF14078">
    <property type="entry name" value="DUF4259"/>
    <property type="match status" value="1"/>
</dbReference>
<reference evidence="1 2" key="1">
    <citation type="submission" date="2014-02" db="EMBL/GenBank/DDBJ databases">
        <title>Draft genome sequence of Lysinibacillus boronitolerans NBRC 103108.</title>
        <authorList>
            <person name="Zhang F."/>
            <person name="Wang G."/>
            <person name="Zhang L."/>
        </authorList>
    </citation>
    <scope>NUCLEOTIDE SEQUENCE [LARGE SCALE GENOMIC DNA]</scope>
    <source>
        <strain evidence="1 2">NBRC 103108</strain>
    </source>
</reference>
<dbReference type="InterPro" id="IPR025355">
    <property type="entry name" value="DUF4259"/>
</dbReference>